<evidence type="ECO:0000259" key="13">
    <source>
        <dbReference type="PROSITE" id="PS50109"/>
    </source>
</evidence>
<proteinExistence type="predicted"/>
<evidence type="ECO:0000256" key="11">
    <source>
        <dbReference type="PROSITE-ProRule" id="PRU00169"/>
    </source>
</evidence>
<dbReference type="Gene3D" id="1.10.287.130">
    <property type="match status" value="1"/>
</dbReference>
<comment type="subunit">
    <text evidence="9">At low DSF concentrations, interacts with RpfF.</text>
</comment>
<dbReference type="InterPro" id="IPR001789">
    <property type="entry name" value="Sig_transdc_resp-reg_receiver"/>
</dbReference>
<dbReference type="SMART" id="SM00387">
    <property type="entry name" value="HATPase_c"/>
    <property type="match status" value="1"/>
</dbReference>
<dbReference type="SUPFAM" id="SSF55874">
    <property type="entry name" value="ATPase domain of HSP90 chaperone/DNA topoisomerase II/histidine kinase"/>
    <property type="match status" value="1"/>
</dbReference>
<comment type="caution">
    <text evidence="15">The sequence shown here is derived from an EMBL/GenBank/DDBJ whole genome shotgun (WGS) entry which is preliminary data.</text>
</comment>
<keyword evidence="17" id="KW-1185">Reference proteome</keyword>
<feature type="domain" description="Histidine kinase" evidence="13">
    <location>
        <begin position="70"/>
        <end position="292"/>
    </location>
</feature>
<dbReference type="InterPro" id="IPR004358">
    <property type="entry name" value="Sig_transdc_His_kin-like_C"/>
</dbReference>
<gene>
    <name evidence="16" type="ORF">GBG18_12970</name>
    <name evidence="15" type="ORF">GBG19_15735</name>
</gene>
<evidence type="ECO:0000256" key="12">
    <source>
        <dbReference type="SAM" id="Coils"/>
    </source>
</evidence>
<dbReference type="EMBL" id="WFKJ01000049">
    <property type="protein sequence ID" value="KAB7888468.1"/>
    <property type="molecule type" value="Genomic_DNA"/>
</dbReference>
<dbReference type="PRINTS" id="PR00344">
    <property type="entry name" value="BCTRLSENSOR"/>
</dbReference>
<keyword evidence="4" id="KW-0808">Transferase</keyword>
<keyword evidence="12" id="KW-0175">Coiled coil</keyword>
<dbReference type="Proteomes" id="UP000472839">
    <property type="component" value="Unassembled WGS sequence"/>
</dbReference>
<dbReference type="EC" id="2.7.13.3" evidence="2"/>
<evidence type="ECO:0000256" key="4">
    <source>
        <dbReference type="ARBA" id="ARBA00022679"/>
    </source>
</evidence>
<evidence type="ECO:0000256" key="1">
    <source>
        <dbReference type="ARBA" id="ARBA00000085"/>
    </source>
</evidence>
<evidence type="ECO:0000313" key="15">
    <source>
        <dbReference type="EMBL" id="KAB7884465.1"/>
    </source>
</evidence>
<dbReference type="FunFam" id="1.10.287.130:FF:000002">
    <property type="entry name" value="Two-component osmosensing histidine kinase"/>
    <property type="match status" value="1"/>
</dbReference>
<dbReference type="EMBL" id="WFKK01000083">
    <property type="protein sequence ID" value="KAB7884465.1"/>
    <property type="molecule type" value="Genomic_DNA"/>
</dbReference>
<dbReference type="InterPro" id="IPR011006">
    <property type="entry name" value="CheY-like_superfamily"/>
</dbReference>
<dbReference type="PANTHER" id="PTHR45339:SF1">
    <property type="entry name" value="HYBRID SIGNAL TRANSDUCTION HISTIDINE KINASE J"/>
    <property type="match status" value="1"/>
</dbReference>
<dbReference type="CDD" id="cd17546">
    <property type="entry name" value="REC_hyHK_CKI1_RcsC-like"/>
    <property type="match status" value="1"/>
</dbReference>
<dbReference type="Pfam" id="PF00072">
    <property type="entry name" value="Response_reg"/>
    <property type="match status" value="1"/>
</dbReference>
<organism evidence="15 18">
    <name type="scientific">Poseidonibacter ostreae</name>
    <dbReference type="NCBI Taxonomy" id="2654171"/>
    <lineage>
        <taxon>Bacteria</taxon>
        <taxon>Pseudomonadati</taxon>
        <taxon>Campylobacterota</taxon>
        <taxon>Epsilonproteobacteria</taxon>
        <taxon>Campylobacterales</taxon>
        <taxon>Arcobacteraceae</taxon>
        <taxon>Poseidonibacter</taxon>
    </lineage>
</organism>
<evidence type="ECO:0000256" key="5">
    <source>
        <dbReference type="ARBA" id="ARBA00022741"/>
    </source>
</evidence>
<dbReference type="SUPFAM" id="SSF52172">
    <property type="entry name" value="CheY-like"/>
    <property type="match status" value="1"/>
</dbReference>
<keyword evidence="6" id="KW-0418">Kinase</keyword>
<evidence type="ECO:0000256" key="8">
    <source>
        <dbReference type="ARBA" id="ARBA00023012"/>
    </source>
</evidence>
<dbReference type="Proteomes" id="UP000461010">
    <property type="component" value="Unassembled WGS sequence"/>
</dbReference>
<keyword evidence="3 11" id="KW-0597">Phosphoprotein</keyword>
<dbReference type="PANTHER" id="PTHR45339">
    <property type="entry name" value="HYBRID SIGNAL TRANSDUCTION HISTIDINE KINASE J"/>
    <property type="match status" value="1"/>
</dbReference>
<dbReference type="InterPro" id="IPR003661">
    <property type="entry name" value="HisK_dim/P_dom"/>
</dbReference>
<keyword evidence="7" id="KW-0067">ATP-binding</keyword>
<dbReference type="CDD" id="cd16922">
    <property type="entry name" value="HATPase_EvgS-ArcB-TorS-like"/>
    <property type="match status" value="1"/>
</dbReference>
<feature type="domain" description="Response regulatory" evidence="14">
    <location>
        <begin position="318"/>
        <end position="433"/>
    </location>
</feature>
<reference evidence="17 18" key="1">
    <citation type="submission" date="2019-10" db="EMBL/GenBank/DDBJ databases">
        <title>Poseidonibacter ostreae sp. nov., isolated from the gut of the Ostrea denselamellosa.</title>
        <authorList>
            <person name="Choi A."/>
        </authorList>
    </citation>
    <scope>NUCLEOTIDE SEQUENCE [LARGE SCALE GENOMIC DNA]</scope>
    <source>
        <strain evidence="15 18">SJOD-M-33</strain>
        <strain evidence="16 17">SJOD-M-5</strain>
    </source>
</reference>
<keyword evidence="5" id="KW-0547">Nucleotide-binding</keyword>
<evidence type="ECO:0000256" key="6">
    <source>
        <dbReference type="ARBA" id="ARBA00022777"/>
    </source>
</evidence>
<dbReference type="PROSITE" id="PS50109">
    <property type="entry name" value="HIS_KIN"/>
    <property type="match status" value="1"/>
</dbReference>
<dbReference type="InterPro" id="IPR005467">
    <property type="entry name" value="His_kinase_dom"/>
</dbReference>
<dbReference type="GO" id="GO:0000155">
    <property type="term" value="F:phosphorelay sensor kinase activity"/>
    <property type="evidence" value="ECO:0007669"/>
    <property type="project" value="InterPro"/>
</dbReference>
<dbReference type="FunFam" id="3.30.565.10:FF:000010">
    <property type="entry name" value="Sensor histidine kinase RcsC"/>
    <property type="match status" value="1"/>
</dbReference>
<evidence type="ECO:0000256" key="10">
    <source>
        <dbReference type="ARBA" id="ARBA00068150"/>
    </source>
</evidence>
<comment type="catalytic activity">
    <reaction evidence="1">
        <text>ATP + protein L-histidine = ADP + protein N-phospho-L-histidine.</text>
        <dbReference type="EC" id="2.7.13.3"/>
    </reaction>
</comment>
<dbReference type="CDD" id="cd00082">
    <property type="entry name" value="HisKA"/>
    <property type="match status" value="1"/>
</dbReference>
<accession>A0A6L4WN44</accession>
<feature type="coiled-coil region" evidence="12">
    <location>
        <begin position="11"/>
        <end position="38"/>
    </location>
</feature>
<evidence type="ECO:0000259" key="14">
    <source>
        <dbReference type="PROSITE" id="PS50110"/>
    </source>
</evidence>
<dbReference type="Gene3D" id="3.40.50.2300">
    <property type="match status" value="1"/>
</dbReference>
<dbReference type="GO" id="GO:0005524">
    <property type="term" value="F:ATP binding"/>
    <property type="evidence" value="ECO:0007669"/>
    <property type="project" value="UniProtKB-KW"/>
</dbReference>
<sequence>MTEESPWEKRFRRERKARKEAEELLEKKSSEVYNINKNLEKSIYERTLELEEALKIATTAKEIKSNFLANMSHEIRTPMNGILGFTELLLKTKLDEKQKKYLDIVESSTKTLMSIINDILDFSKIESGKTVIDSVKVDIKKELKNNILLFSENAQKKEIVYTFNIDEKIADFLYVDIHKLKQVLSNLITNAIKFTNKNKKININIELKNNSINKQKLLFSVQDEGCGIPFEKQDKIFEAFMQADNSTTREFGGTGLGLNISSTIVKLLAGELKLESKENIGSTFYFELELEKTQNDEQVTEEYLDLKISKNKTTENLNILVVDDNEINSLLISEILKDLNINFELAQNGQIAIDKCKEEEFDIILMDINMPILNGIEATYILKNEYKLKTPIIALTANSLEGDKEKFINYGMDDYLSKPFNVDKFIDILNKFS</sequence>
<evidence type="ECO:0000313" key="18">
    <source>
        <dbReference type="Proteomes" id="UP000472839"/>
    </source>
</evidence>
<dbReference type="SMART" id="SM00448">
    <property type="entry name" value="REC"/>
    <property type="match status" value="1"/>
</dbReference>
<dbReference type="Pfam" id="PF02518">
    <property type="entry name" value="HATPase_c"/>
    <property type="match status" value="1"/>
</dbReference>
<protein>
    <recommendedName>
        <fullName evidence="10">Sensory/regulatory protein RpfC</fullName>
        <ecNumber evidence="2">2.7.13.3</ecNumber>
    </recommendedName>
</protein>
<dbReference type="AlphaFoldDB" id="A0A6L4WN44"/>
<dbReference type="Gene3D" id="3.30.565.10">
    <property type="entry name" value="Histidine kinase-like ATPase, C-terminal domain"/>
    <property type="match status" value="1"/>
</dbReference>
<evidence type="ECO:0000256" key="2">
    <source>
        <dbReference type="ARBA" id="ARBA00012438"/>
    </source>
</evidence>
<feature type="modified residue" description="4-aspartylphosphate" evidence="11">
    <location>
        <position position="367"/>
    </location>
</feature>
<evidence type="ECO:0000313" key="16">
    <source>
        <dbReference type="EMBL" id="KAB7888468.1"/>
    </source>
</evidence>
<dbReference type="SMART" id="SM00388">
    <property type="entry name" value="HisKA"/>
    <property type="match status" value="1"/>
</dbReference>
<dbReference type="InterPro" id="IPR036890">
    <property type="entry name" value="HATPase_C_sf"/>
</dbReference>
<dbReference type="PROSITE" id="PS50110">
    <property type="entry name" value="RESPONSE_REGULATORY"/>
    <property type="match status" value="1"/>
</dbReference>
<dbReference type="RefSeq" id="WP_152191691.1">
    <property type="nucleotide sequence ID" value="NZ_WFKI01000062.1"/>
</dbReference>
<name>A0A6L4WN44_9BACT</name>
<evidence type="ECO:0000256" key="3">
    <source>
        <dbReference type="ARBA" id="ARBA00022553"/>
    </source>
</evidence>
<dbReference type="Pfam" id="PF00512">
    <property type="entry name" value="HisKA"/>
    <property type="match status" value="1"/>
</dbReference>
<dbReference type="SUPFAM" id="SSF47384">
    <property type="entry name" value="Homodimeric domain of signal transducing histidine kinase"/>
    <property type="match status" value="1"/>
</dbReference>
<evidence type="ECO:0000256" key="7">
    <source>
        <dbReference type="ARBA" id="ARBA00022840"/>
    </source>
</evidence>
<keyword evidence="8" id="KW-0902">Two-component regulatory system</keyword>
<dbReference type="InterPro" id="IPR036097">
    <property type="entry name" value="HisK_dim/P_sf"/>
</dbReference>
<evidence type="ECO:0000256" key="9">
    <source>
        <dbReference type="ARBA" id="ARBA00064003"/>
    </source>
</evidence>
<evidence type="ECO:0000313" key="17">
    <source>
        <dbReference type="Proteomes" id="UP000461010"/>
    </source>
</evidence>
<dbReference type="InterPro" id="IPR003594">
    <property type="entry name" value="HATPase_dom"/>
</dbReference>